<evidence type="ECO:0008006" key="10">
    <source>
        <dbReference type="Google" id="ProtNLM"/>
    </source>
</evidence>
<evidence type="ECO:0000259" key="7">
    <source>
        <dbReference type="PROSITE" id="PS51396"/>
    </source>
</evidence>
<dbReference type="Pfam" id="PF08324">
    <property type="entry name" value="PUL"/>
    <property type="match status" value="1"/>
</dbReference>
<dbReference type="InterPro" id="IPR011989">
    <property type="entry name" value="ARM-like"/>
</dbReference>
<evidence type="ECO:0000256" key="1">
    <source>
        <dbReference type="ARBA" id="ARBA00004496"/>
    </source>
</evidence>
<evidence type="ECO:0000259" key="6">
    <source>
        <dbReference type="PROSITE" id="PS51394"/>
    </source>
</evidence>
<dbReference type="SMART" id="SM00320">
    <property type="entry name" value="WD40"/>
    <property type="match status" value="7"/>
</dbReference>
<gene>
    <name evidence="8" type="ORF">CcCBS67573_g04712</name>
</gene>
<dbReference type="PANTHER" id="PTHR19849:SF0">
    <property type="entry name" value="PHOSPHOLIPASE A-2-ACTIVATING PROTEIN"/>
    <property type="match status" value="1"/>
</dbReference>
<dbReference type="Proteomes" id="UP000320333">
    <property type="component" value="Unassembled WGS sequence"/>
</dbReference>
<dbReference type="Gene3D" id="2.130.10.10">
    <property type="entry name" value="YVTN repeat-like/Quinoprotein amine dehydrogenase"/>
    <property type="match status" value="1"/>
</dbReference>
<evidence type="ECO:0000256" key="2">
    <source>
        <dbReference type="ARBA" id="ARBA00022490"/>
    </source>
</evidence>
<dbReference type="GO" id="GO:0005737">
    <property type="term" value="C:cytoplasm"/>
    <property type="evidence" value="ECO:0007669"/>
    <property type="project" value="UniProtKB-SubCell"/>
</dbReference>
<dbReference type="InterPro" id="IPR013535">
    <property type="entry name" value="PUL_dom"/>
</dbReference>
<dbReference type="GO" id="GO:0043130">
    <property type="term" value="F:ubiquitin binding"/>
    <property type="evidence" value="ECO:0007669"/>
    <property type="project" value="TreeGrafter"/>
</dbReference>
<evidence type="ECO:0000256" key="5">
    <source>
        <dbReference type="PROSITE-ProRule" id="PRU00221"/>
    </source>
</evidence>
<dbReference type="PANTHER" id="PTHR19849">
    <property type="entry name" value="PHOSPHOLIPASE A-2-ACTIVATING PROTEIN"/>
    <property type="match status" value="1"/>
</dbReference>
<dbReference type="InterPro" id="IPR016024">
    <property type="entry name" value="ARM-type_fold"/>
</dbReference>
<feature type="repeat" description="WD" evidence="5">
    <location>
        <begin position="190"/>
        <end position="223"/>
    </location>
</feature>
<feature type="domain" description="PUL" evidence="7">
    <location>
        <begin position="477"/>
        <end position="766"/>
    </location>
</feature>
<dbReference type="SUPFAM" id="SSF50978">
    <property type="entry name" value="WD40 repeat-like"/>
    <property type="match status" value="1"/>
</dbReference>
<evidence type="ECO:0000256" key="3">
    <source>
        <dbReference type="ARBA" id="ARBA00022574"/>
    </source>
</evidence>
<dbReference type="InterPro" id="IPR015155">
    <property type="entry name" value="PFU"/>
</dbReference>
<dbReference type="GO" id="GO:0005634">
    <property type="term" value="C:nucleus"/>
    <property type="evidence" value="ECO:0007669"/>
    <property type="project" value="TreeGrafter"/>
</dbReference>
<reference evidence="8 9" key="1">
    <citation type="journal article" date="2019" name="Sci. Rep.">
        <title>Comparative genomics of chytrid fungi reveal insights into the obligate biotrophic and pathogenic lifestyle of Synchytrium endobioticum.</title>
        <authorList>
            <person name="van de Vossenberg B.T.L.H."/>
            <person name="Warris S."/>
            <person name="Nguyen H.D.T."/>
            <person name="van Gent-Pelzer M.P.E."/>
            <person name="Joly D.L."/>
            <person name="van de Geest H.C."/>
            <person name="Bonants P.J.M."/>
            <person name="Smith D.S."/>
            <person name="Levesque C.A."/>
            <person name="van der Lee T.A.J."/>
        </authorList>
    </citation>
    <scope>NUCLEOTIDE SEQUENCE [LARGE SCALE GENOMIC DNA]</scope>
    <source>
        <strain evidence="8 9">CBS 675.73</strain>
    </source>
</reference>
<dbReference type="InterPro" id="IPR036322">
    <property type="entry name" value="WD40_repeat_dom_sf"/>
</dbReference>
<dbReference type="AlphaFoldDB" id="A0A507FFD4"/>
<dbReference type="PROSITE" id="PS50082">
    <property type="entry name" value="WD_REPEATS_2"/>
    <property type="match status" value="2"/>
</dbReference>
<dbReference type="EMBL" id="QEAP01000150">
    <property type="protein sequence ID" value="TPX74008.1"/>
    <property type="molecule type" value="Genomic_DNA"/>
</dbReference>
<dbReference type="SUPFAM" id="SSF48371">
    <property type="entry name" value="ARM repeat"/>
    <property type="match status" value="1"/>
</dbReference>
<evidence type="ECO:0000256" key="4">
    <source>
        <dbReference type="ARBA" id="ARBA00022737"/>
    </source>
</evidence>
<dbReference type="GO" id="GO:0010992">
    <property type="term" value="P:ubiquitin recycling"/>
    <property type="evidence" value="ECO:0007669"/>
    <property type="project" value="TreeGrafter"/>
</dbReference>
<dbReference type="InterPro" id="IPR038122">
    <property type="entry name" value="PFU_sf"/>
</dbReference>
<dbReference type="PROSITE" id="PS51396">
    <property type="entry name" value="PUL"/>
    <property type="match status" value="1"/>
</dbReference>
<dbReference type="STRING" id="246404.A0A507FFD4"/>
<proteinExistence type="predicted"/>
<dbReference type="PROSITE" id="PS50294">
    <property type="entry name" value="WD_REPEATS_REGION"/>
    <property type="match status" value="2"/>
</dbReference>
<accession>A0A507FFD4</accession>
<dbReference type="InterPro" id="IPR015943">
    <property type="entry name" value="WD40/YVTN_repeat-like_dom_sf"/>
</dbReference>
<feature type="repeat" description="WD" evidence="5">
    <location>
        <begin position="111"/>
        <end position="142"/>
    </location>
</feature>
<comment type="subcellular location">
    <subcellularLocation>
        <location evidence="1">Cytoplasm</location>
    </subcellularLocation>
</comment>
<keyword evidence="4" id="KW-0677">Repeat</keyword>
<name>A0A507FFD4_9FUNG</name>
<dbReference type="Pfam" id="PF09070">
    <property type="entry name" value="PFU"/>
    <property type="match status" value="1"/>
</dbReference>
<keyword evidence="2" id="KW-0963">Cytoplasm</keyword>
<feature type="domain" description="PFU" evidence="6">
    <location>
        <begin position="349"/>
        <end position="443"/>
    </location>
</feature>
<dbReference type="Pfam" id="PF00400">
    <property type="entry name" value="WD40"/>
    <property type="match status" value="6"/>
</dbReference>
<dbReference type="Gene3D" id="3.10.20.870">
    <property type="entry name" value="PFU (PLAA family ubiquitin binding), C-terminal domain"/>
    <property type="match status" value="1"/>
</dbReference>
<keyword evidence="3 5" id="KW-0853">WD repeat</keyword>
<dbReference type="InterPro" id="IPR001680">
    <property type="entry name" value="WD40_rpt"/>
</dbReference>
<dbReference type="GO" id="GO:0043161">
    <property type="term" value="P:proteasome-mediated ubiquitin-dependent protein catabolic process"/>
    <property type="evidence" value="ECO:0007669"/>
    <property type="project" value="TreeGrafter"/>
</dbReference>
<dbReference type="CDD" id="cd00200">
    <property type="entry name" value="WD40"/>
    <property type="match status" value="1"/>
</dbReference>
<dbReference type="OrthoDB" id="10265988at2759"/>
<evidence type="ECO:0000313" key="8">
    <source>
        <dbReference type="EMBL" id="TPX74008.1"/>
    </source>
</evidence>
<dbReference type="Gene3D" id="1.25.10.10">
    <property type="entry name" value="Leucine-rich Repeat Variant"/>
    <property type="match status" value="2"/>
</dbReference>
<sequence length="766" mass="82661">MTQGNNSLYALSTQLEGHSQDVRALAAGTSNASSTVFSASRDTRVLRWSRDGDSAAFAQSGTYAGHSHFVVSLLFIQPSEEYPEGLIASGSADKGINVFDPRNDATPVFTLIGHTDTVCALARDEATGAIVSGSWDKTAKVWVDWQCVLTLTGHEQAVWAVLAAGAHGVLTASADKLIKVWKDGKCVRSLSGHSDAVRALAPLEGVGFLSASNDGSVRIWNFQGDCMAELFSHTSFVYGLSPLPHGGFASCGEDRTVKVWKPEGSEYKCVQTIQHPCTSVWCVTALENGDIVTGGSDAVVRIFTTNPERAASLNEVKAYDDSVAKHQIPSNQVGDVVMILNGDMVEAHQFNAADGQWVKIGEVVDAVGGGRKQMYNGREYDYVFDIDIGAGANLKLPYNLSDNPYMAAQDFINRHELNQDFLDQIGTFIIQNSKSTTLGNDLNPGVSDPFTGAGRYVPGTSSSGVSKSAPAAVKPEQLFPNVFATFGSINSKGVKTKIMQLNGDPVKINGLTLSSDEQSVLSSLIDSIDGGKDKLAKNLNDRSWSVLSKLAFEWPEAVRFPGKAKCFWTVHASSNLYFNGNEGIDLIRICVLHSASPLSLEGDNFIPKLLQAADLTNAFNQAGVEANKMLCIRALSNLVGTQDGMNYMYKSRQAIVNVLGYKWNLSSNANLRLAVASLFLNVIIVLKQKKDDSFSFDLLTSLIEFISHESDVENEYRALVALGTLIHGNQAAQEAAGLVDLKSTLKASKNKSIDRIVQLHRAILKK</sequence>
<keyword evidence="9" id="KW-1185">Reference proteome</keyword>
<dbReference type="PROSITE" id="PS51394">
    <property type="entry name" value="PFU"/>
    <property type="match status" value="1"/>
</dbReference>
<evidence type="ECO:0000313" key="9">
    <source>
        <dbReference type="Proteomes" id="UP000320333"/>
    </source>
</evidence>
<organism evidence="8 9">
    <name type="scientific">Chytriomyces confervae</name>
    <dbReference type="NCBI Taxonomy" id="246404"/>
    <lineage>
        <taxon>Eukaryota</taxon>
        <taxon>Fungi</taxon>
        <taxon>Fungi incertae sedis</taxon>
        <taxon>Chytridiomycota</taxon>
        <taxon>Chytridiomycota incertae sedis</taxon>
        <taxon>Chytridiomycetes</taxon>
        <taxon>Chytridiales</taxon>
        <taxon>Chytriomycetaceae</taxon>
        <taxon>Chytriomyces</taxon>
    </lineage>
</organism>
<protein>
    <recommendedName>
        <fullName evidence="10">Phospholipase A-2-activating protein</fullName>
    </recommendedName>
</protein>
<comment type="caution">
    <text evidence="8">The sequence shown here is derived from an EMBL/GenBank/DDBJ whole genome shotgun (WGS) entry which is preliminary data.</text>
</comment>